<accession>A0A0J7XH78</accession>
<dbReference type="Gene3D" id="1.10.10.10">
    <property type="entry name" value="Winged helix-like DNA-binding domain superfamily/Winged helix DNA-binding domain"/>
    <property type="match status" value="1"/>
</dbReference>
<keyword evidence="3" id="KW-1185">Reference proteome</keyword>
<organism evidence="2 3">
    <name type="scientific">Novosphingobium barchaimii LL02</name>
    <dbReference type="NCBI Taxonomy" id="1114963"/>
    <lineage>
        <taxon>Bacteria</taxon>
        <taxon>Pseudomonadati</taxon>
        <taxon>Pseudomonadota</taxon>
        <taxon>Alphaproteobacteria</taxon>
        <taxon>Sphingomonadales</taxon>
        <taxon>Sphingomonadaceae</taxon>
        <taxon>Novosphingobium</taxon>
    </lineage>
</organism>
<dbReference type="Pfam" id="PF13338">
    <property type="entry name" value="AbiEi_4"/>
    <property type="match status" value="1"/>
</dbReference>
<protein>
    <submittedName>
        <fullName evidence="2">Transcriptional regulator</fullName>
    </submittedName>
</protein>
<dbReference type="AlphaFoldDB" id="A0A0J7XH78"/>
<evidence type="ECO:0000259" key="1">
    <source>
        <dbReference type="Pfam" id="PF13338"/>
    </source>
</evidence>
<name>A0A0J7XH78_9SPHN</name>
<dbReference type="InterPro" id="IPR025159">
    <property type="entry name" value="AbiEi_N"/>
</dbReference>
<evidence type="ECO:0000313" key="3">
    <source>
        <dbReference type="Proteomes" id="UP000052268"/>
    </source>
</evidence>
<evidence type="ECO:0000313" key="2">
    <source>
        <dbReference type="EMBL" id="KMS51401.1"/>
    </source>
</evidence>
<dbReference type="RefSeq" id="WP_021243505.1">
    <property type="nucleotide sequence ID" value="NZ_KQ130458.1"/>
</dbReference>
<dbReference type="InterPro" id="IPR036388">
    <property type="entry name" value="WH-like_DNA-bd_sf"/>
</dbReference>
<feature type="domain" description="AbiEi antitoxin N-terminal" evidence="1">
    <location>
        <begin position="16"/>
        <end position="68"/>
    </location>
</feature>
<dbReference type="PATRIC" id="fig|1114963.3.peg.4429"/>
<dbReference type="Proteomes" id="UP000052268">
    <property type="component" value="Unassembled WGS sequence"/>
</dbReference>
<dbReference type="EMBL" id="JACU01000012">
    <property type="protein sequence ID" value="KMS51401.1"/>
    <property type="molecule type" value="Genomic_DNA"/>
</dbReference>
<reference evidence="2 3" key="1">
    <citation type="journal article" date="2015" name="G3 (Bethesda)">
        <title>Insights into Ongoing Evolution of the Hexachlorocyclohexane Catabolic Pathway from Comparative Genomics of Ten Sphingomonadaceae Strains.</title>
        <authorList>
            <person name="Pearce S.L."/>
            <person name="Oakeshott J.G."/>
            <person name="Pandey G."/>
        </authorList>
    </citation>
    <scope>NUCLEOTIDE SEQUENCE [LARGE SCALE GENOMIC DNA]</scope>
    <source>
        <strain evidence="2 3">LL02</strain>
    </source>
</reference>
<comment type="caution">
    <text evidence="2">The sequence shown here is derived from an EMBL/GenBank/DDBJ whole genome shotgun (WGS) entry which is preliminary data.</text>
</comment>
<dbReference type="OrthoDB" id="42441at2"/>
<gene>
    <name evidence="2" type="ORF">V474_03990</name>
</gene>
<sequence>MREGYNLKTLGPRAAQLIVELNERRRPIFSLADVTEITGLSPSSARSLVANTEARGIVTRLKPGLYNLVPFERGRDTEHVSDPYLIARTLVGDADYFISHGSALELHRMVTQPQLAIIVSCTKRLRPQHIHGYEFRFVDVKPQNFFGLTEIWITSEEQVRVSDPERTIIDGLYHPQYVGGVTEVAKGLWMRRDTLRVELMIEYALRLGVGAVIRRLGYLLEFYGLADAAALERLRARLTPTYQRLDALFPNEGRMLARWRIRLNVEPDELDIIRSR</sequence>
<proteinExistence type="predicted"/>